<proteinExistence type="predicted"/>
<dbReference type="OrthoDB" id="8611334at2"/>
<reference evidence="1 2" key="1">
    <citation type="submission" date="2017-01" db="EMBL/GenBank/DDBJ databases">
        <title>New insights into the genetic diversity of Chromobacterium isolated from tropical freshwater lake.</title>
        <authorList>
            <person name="Santos A.B."/>
            <person name="Nascimento A.M."/>
            <person name="Da Silva P.C."/>
        </authorList>
    </citation>
    <scope>NUCLEOTIDE SEQUENCE [LARGE SCALE GENOMIC DNA]</scope>
    <source>
        <strain evidence="1 2">56AF</strain>
    </source>
</reference>
<dbReference type="AlphaFoldDB" id="A0A2S9X1L8"/>
<dbReference type="Proteomes" id="UP000239469">
    <property type="component" value="Unassembled WGS sequence"/>
</dbReference>
<dbReference type="RefSeq" id="WP_106077684.1">
    <property type="nucleotide sequence ID" value="NZ_MTBD01000030.1"/>
</dbReference>
<comment type="caution">
    <text evidence="1">The sequence shown here is derived from an EMBL/GenBank/DDBJ whole genome shotgun (WGS) entry which is preliminary data.</text>
</comment>
<dbReference type="EMBL" id="MTBD01000030">
    <property type="protein sequence ID" value="PRP69610.1"/>
    <property type="molecule type" value="Genomic_DNA"/>
</dbReference>
<name>A0A2S9X1L8_9NEIS</name>
<organism evidence="1 2">
    <name type="scientific">Chromobacterium amazonense</name>
    <dbReference type="NCBI Taxonomy" id="1382803"/>
    <lineage>
        <taxon>Bacteria</taxon>
        <taxon>Pseudomonadati</taxon>
        <taxon>Pseudomonadota</taxon>
        <taxon>Betaproteobacteria</taxon>
        <taxon>Neisseriales</taxon>
        <taxon>Chromobacteriaceae</taxon>
        <taxon>Chromobacterium</taxon>
    </lineage>
</organism>
<protein>
    <submittedName>
        <fullName evidence="1">Uncharacterized protein</fullName>
    </submittedName>
</protein>
<sequence length="182" mass="19725">MNEISDALILAPHARQPHAPLAGYPVALATDGEWLAYRPGSPQFPPQAACLLESLLPEIRQLALHLALRRGLPPGETPSRIAEAADWLAARMLLLEWRQLAVGLDELSLLDEANLRARQFAEAAGWEWMPTLPLLLPAGRTEGMLLQGWSAAPASAQGEQAVPASLAFRRTVAARFAALFAR</sequence>
<evidence type="ECO:0000313" key="1">
    <source>
        <dbReference type="EMBL" id="PRP69610.1"/>
    </source>
</evidence>
<evidence type="ECO:0000313" key="2">
    <source>
        <dbReference type="Proteomes" id="UP000239469"/>
    </source>
</evidence>
<accession>A0A2S9X1L8</accession>
<gene>
    <name evidence="1" type="ORF">BUE93_17755</name>
</gene>